<dbReference type="FunFam" id="3.30.30.170:FF:000002">
    <property type="entry name" value="Eukaryotic translation initiation factor 5"/>
    <property type="match status" value="1"/>
</dbReference>
<evidence type="ECO:0000256" key="1">
    <source>
        <dbReference type="ARBA" id="ARBA00010397"/>
    </source>
</evidence>
<dbReference type="PANTHER" id="PTHR23001:SF7">
    <property type="entry name" value="EUKARYOTIC TRANSLATION INITIATION FACTOR 5"/>
    <property type="match status" value="1"/>
</dbReference>
<dbReference type="InterPro" id="IPR016190">
    <property type="entry name" value="Transl_init_fac_IF2/IF5_Zn-bd"/>
</dbReference>
<dbReference type="GO" id="GO:0071074">
    <property type="term" value="F:eukaryotic initiation factor eIF2 binding"/>
    <property type="evidence" value="ECO:0007669"/>
    <property type="project" value="TreeGrafter"/>
</dbReference>
<dbReference type="SMART" id="SM00653">
    <property type="entry name" value="eIF2B_5"/>
    <property type="match status" value="1"/>
</dbReference>
<keyword evidence="4" id="KW-0648">Protein biosynthesis</keyword>
<evidence type="ECO:0000256" key="6">
    <source>
        <dbReference type="SAM" id="MobiDB-lite"/>
    </source>
</evidence>
<dbReference type="GO" id="GO:0001732">
    <property type="term" value="P:formation of cytoplasmic translation initiation complex"/>
    <property type="evidence" value="ECO:0007669"/>
    <property type="project" value="TreeGrafter"/>
</dbReference>
<protein>
    <submittedName>
        <fullName evidence="8">Putative eukaryotic initiation factor-5</fullName>
    </submittedName>
</protein>
<evidence type="ECO:0000256" key="2">
    <source>
        <dbReference type="ARBA" id="ARBA00022540"/>
    </source>
</evidence>
<evidence type="ECO:0000256" key="5">
    <source>
        <dbReference type="ARBA" id="ARBA00023134"/>
    </source>
</evidence>
<dbReference type="InterPro" id="IPR003307">
    <property type="entry name" value="W2_domain"/>
</dbReference>
<dbReference type="AlphaFoldDB" id="A0A086JQS3"/>
<dbReference type="CDD" id="cd11561">
    <property type="entry name" value="W2_eIF5"/>
    <property type="match status" value="1"/>
</dbReference>
<gene>
    <name evidence="8" type="ORF">TGP89_244650</name>
</gene>
<sequence length="414" mass="46803">MALVNIPRDRDDPNYRYKMPKLVSKIEGRGNGIKTNIFNMGEIARALKRPPMYPTKFFGCELGAMAKFEEAEEKALVNGAHKESDLVNILDKFIQMYVLCPGCELPEIDLIVKKGLLTCKCNACGYQGSLDNVHKAATYMVRNPPDAGSSTMGKKKKSKEERRAEKQEKQAREGKEKKEKEKKKKKADSDDDSDDDGQNGKEASGDATPTHDAETDSWDDEKTEKEKRKEKKKKDKKKSSALDSEKKLMHKEALVFDSPELKDVIERLRNVVTRSETVDLAAFFHEMRMLQVSQDFDSKCRIYVTLAAIFNDDMTPTSLEARMPYILKVLDTSVSASDVLDAFGFYCQEKGGTAMTSFPYCLQKLYNAEALEAEDILKYYAADKEDPVFSACKKQAEPFLQWLAEDDGSSEEED</sequence>
<dbReference type="SUPFAM" id="SSF48371">
    <property type="entry name" value="ARM repeat"/>
    <property type="match status" value="1"/>
</dbReference>
<keyword evidence="3" id="KW-0547">Nucleotide-binding</keyword>
<dbReference type="Proteomes" id="UP000028828">
    <property type="component" value="Unassembled WGS sequence"/>
</dbReference>
<keyword evidence="5" id="KW-0342">GTP-binding</keyword>
<dbReference type="GO" id="GO:0005525">
    <property type="term" value="F:GTP binding"/>
    <property type="evidence" value="ECO:0007669"/>
    <property type="project" value="UniProtKB-KW"/>
</dbReference>
<reference evidence="8 9" key="1">
    <citation type="submission" date="2014-03" db="EMBL/GenBank/DDBJ databases">
        <authorList>
            <person name="Sibley D."/>
            <person name="Venepally P."/>
            <person name="Karamycheva S."/>
            <person name="Hadjithomas M."/>
            <person name="Khan A."/>
            <person name="Brunk B."/>
            <person name="Roos D."/>
            <person name="Caler E."/>
            <person name="Lorenzi H."/>
        </authorList>
    </citation>
    <scope>NUCLEOTIDE SEQUENCE [LARGE SCALE GENOMIC DNA]</scope>
    <source>
        <strain evidence="9">p89</strain>
    </source>
</reference>
<comment type="caution">
    <text evidence="8">The sequence shown here is derived from an EMBL/GenBank/DDBJ whole genome shotgun (WGS) entry which is preliminary data.</text>
</comment>
<evidence type="ECO:0000313" key="8">
    <source>
        <dbReference type="EMBL" id="KFG34491.1"/>
    </source>
</evidence>
<dbReference type="SMART" id="SM00515">
    <property type="entry name" value="eIF5C"/>
    <property type="match status" value="1"/>
</dbReference>
<dbReference type="InterPro" id="IPR002735">
    <property type="entry name" value="Transl_init_fac_IF2/IF5_dom"/>
</dbReference>
<dbReference type="SUPFAM" id="SSF75689">
    <property type="entry name" value="Zinc-binding domain of translation initiation factor 2 beta"/>
    <property type="match status" value="1"/>
</dbReference>
<feature type="compositionally biased region" description="Basic residues" evidence="6">
    <location>
        <begin position="228"/>
        <end position="237"/>
    </location>
</feature>
<feature type="domain" description="W2" evidence="7">
    <location>
        <begin position="251"/>
        <end position="413"/>
    </location>
</feature>
<accession>A0A086JQS3</accession>
<dbReference type="GO" id="GO:0005092">
    <property type="term" value="F:GDP-dissociation inhibitor activity"/>
    <property type="evidence" value="ECO:0007669"/>
    <property type="project" value="TreeGrafter"/>
</dbReference>
<evidence type="ECO:0000256" key="3">
    <source>
        <dbReference type="ARBA" id="ARBA00022741"/>
    </source>
</evidence>
<dbReference type="GO" id="GO:0005829">
    <property type="term" value="C:cytosol"/>
    <property type="evidence" value="ECO:0007669"/>
    <property type="project" value="TreeGrafter"/>
</dbReference>
<dbReference type="InterPro" id="IPR016189">
    <property type="entry name" value="Transl_init_fac_IF2/IF5_N"/>
</dbReference>
<dbReference type="Gene3D" id="3.30.30.170">
    <property type="match status" value="1"/>
</dbReference>
<dbReference type="InterPro" id="IPR045196">
    <property type="entry name" value="IF2/IF5"/>
</dbReference>
<dbReference type="PROSITE" id="PS51363">
    <property type="entry name" value="W2"/>
    <property type="match status" value="1"/>
</dbReference>
<feature type="region of interest" description="Disordered" evidence="6">
    <location>
        <begin position="141"/>
        <end position="244"/>
    </location>
</feature>
<dbReference type="PANTHER" id="PTHR23001">
    <property type="entry name" value="EUKARYOTIC TRANSLATION INITIATION FACTOR"/>
    <property type="match status" value="1"/>
</dbReference>
<dbReference type="SUPFAM" id="SSF100966">
    <property type="entry name" value="Translation initiation factor 2 beta, aIF2beta, N-terminal domain"/>
    <property type="match status" value="1"/>
</dbReference>
<dbReference type="GO" id="GO:0003743">
    <property type="term" value="F:translation initiation factor activity"/>
    <property type="evidence" value="ECO:0007669"/>
    <property type="project" value="UniProtKB-KW"/>
</dbReference>
<dbReference type="Gene3D" id="1.25.40.180">
    <property type="match status" value="1"/>
</dbReference>
<name>A0A086JQS3_TOXGO</name>
<feature type="compositionally biased region" description="Basic and acidic residues" evidence="6">
    <location>
        <begin position="158"/>
        <end position="179"/>
    </location>
</feature>
<dbReference type="Pfam" id="PF02020">
    <property type="entry name" value="W2"/>
    <property type="match status" value="1"/>
</dbReference>
<organism evidence="8 9">
    <name type="scientific">Toxoplasma gondii p89</name>
    <dbReference type="NCBI Taxonomy" id="943119"/>
    <lineage>
        <taxon>Eukaryota</taxon>
        <taxon>Sar</taxon>
        <taxon>Alveolata</taxon>
        <taxon>Apicomplexa</taxon>
        <taxon>Conoidasida</taxon>
        <taxon>Coccidia</taxon>
        <taxon>Eucoccidiorida</taxon>
        <taxon>Eimeriorina</taxon>
        <taxon>Sarcocystidae</taxon>
        <taxon>Toxoplasma</taxon>
    </lineage>
</organism>
<dbReference type="Pfam" id="PF01873">
    <property type="entry name" value="eIF-5_eIF-2B"/>
    <property type="match status" value="1"/>
</dbReference>
<feature type="compositionally biased region" description="Basic and acidic residues" evidence="6">
    <location>
        <begin position="209"/>
        <end position="227"/>
    </location>
</feature>
<dbReference type="VEuPathDB" id="ToxoDB:TGP89_244650"/>
<evidence type="ECO:0000256" key="4">
    <source>
        <dbReference type="ARBA" id="ARBA00022917"/>
    </source>
</evidence>
<evidence type="ECO:0000313" key="9">
    <source>
        <dbReference type="Proteomes" id="UP000028828"/>
    </source>
</evidence>
<dbReference type="EMBL" id="AEYI02001672">
    <property type="protein sequence ID" value="KFG34491.1"/>
    <property type="molecule type" value="Genomic_DNA"/>
</dbReference>
<dbReference type="OrthoDB" id="10250831at2759"/>
<keyword evidence="2 8" id="KW-0396">Initiation factor</keyword>
<proteinExistence type="inferred from homology"/>
<comment type="similarity">
    <text evidence="1">Belongs to the eIF-2-beta/eIF-5 family.</text>
</comment>
<dbReference type="Gene3D" id="2.20.25.350">
    <property type="match status" value="1"/>
</dbReference>
<dbReference type="InterPro" id="IPR016024">
    <property type="entry name" value="ARM-type_fold"/>
</dbReference>
<evidence type="ECO:0000259" key="7">
    <source>
        <dbReference type="PROSITE" id="PS51363"/>
    </source>
</evidence>